<keyword evidence="2" id="KW-1185">Reference proteome</keyword>
<sequence length="132" mass="14476">MKLCWLGCGILAALLALSLLCGLLTQCSTRDAAAALELALDALDRDETAQAVEASAQARQHWQRHRRFLCAVLSHDELDGIEQGFAELRAYSAVGDAAELRSRCEVLLLQLQHIAQLDAPYAENFLTCPVRI</sequence>
<reference evidence="1 2" key="1">
    <citation type="submission" date="2024-03" db="EMBL/GenBank/DDBJ databases">
        <title>Human intestinal bacterial collection.</title>
        <authorList>
            <person name="Pauvert C."/>
            <person name="Hitch T.C.A."/>
            <person name="Clavel T."/>
        </authorList>
    </citation>
    <scope>NUCLEOTIDE SEQUENCE [LARGE SCALE GENOMIC DNA]</scope>
    <source>
        <strain evidence="1 2">CLA-AA-H192</strain>
    </source>
</reference>
<dbReference type="RefSeq" id="WP_349136709.1">
    <property type="nucleotide sequence ID" value="NZ_JBBMFF010000254.1"/>
</dbReference>
<accession>A0ABV1G998</accession>
<dbReference type="InterPro" id="IPR025373">
    <property type="entry name" value="DUF4363"/>
</dbReference>
<dbReference type="Proteomes" id="UP001491552">
    <property type="component" value="Unassembled WGS sequence"/>
</dbReference>
<dbReference type="EMBL" id="JBBMFF010000254">
    <property type="protein sequence ID" value="MEQ2512006.1"/>
    <property type="molecule type" value="Genomic_DNA"/>
</dbReference>
<name>A0ABV1G998_9FIRM</name>
<organism evidence="1 2">
    <name type="scientific">Faecousia intestinalis</name>
    <dbReference type="NCBI Taxonomy" id="3133167"/>
    <lineage>
        <taxon>Bacteria</taxon>
        <taxon>Bacillati</taxon>
        <taxon>Bacillota</taxon>
        <taxon>Clostridia</taxon>
        <taxon>Eubacteriales</taxon>
        <taxon>Oscillospiraceae</taxon>
        <taxon>Faecousia</taxon>
    </lineage>
</organism>
<protein>
    <submittedName>
        <fullName evidence="1">DUF4363 family protein</fullName>
    </submittedName>
</protein>
<evidence type="ECO:0000313" key="2">
    <source>
        <dbReference type="Proteomes" id="UP001491552"/>
    </source>
</evidence>
<comment type="caution">
    <text evidence="1">The sequence shown here is derived from an EMBL/GenBank/DDBJ whole genome shotgun (WGS) entry which is preliminary data.</text>
</comment>
<dbReference type="Pfam" id="PF14276">
    <property type="entry name" value="DUF4363"/>
    <property type="match status" value="1"/>
</dbReference>
<proteinExistence type="predicted"/>
<gene>
    <name evidence="1" type="ORF">WMO66_12265</name>
</gene>
<evidence type="ECO:0000313" key="1">
    <source>
        <dbReference type="EMBL" id="MEQ2512006.1"/>
    </source>
</evidence>